<dbReference type="Gene3D" id="3.40.50.1110">
    <property type="entry name" value="SGNH hydrolase"/>
    <property type="match status" value="1"/>
</dbReference>
<dbReference type="InterPro" id="IPR008979">
    <property type="entry name" value="Galactose-bd-like_sf"/>
</dbReference>
<evidence type="ECO:0000313" key="6">
    <source>
        <dbReference type="EMBL" id="WRQ87325.1"/>
    </source>
</evidence>
<accession>A0ABZ1C6Q9</accession>
<gene>
    <name evidence="6" type="ORF">K1X11_021130</name>
</gene>
<dbReference type="InterPro" id="IPR039329">
    <property type="entry name" value="SIAE"/>
</dbReference>
<evidence type="ECO:0000256" key="1">
    <source>
        <dbReference type="ARBA" id="ARBA00022801"/>
    </source>
</evidence>
<keyword evidence="2" id="KW-0326">Glycosidase</keyword>
<keyword evidence="1" id="KW-0378">Hydrolase</keyword>
<evidence type="ECO:0000313" key="7">
    <source>
        <dbReference type="Proteomes" id="UP000738431"/>
    </source>
</evidence>
<dbReference type="Proteomes" id="UP000738431">
    <property type="component" value="Chromosome"/>
</dbReference>
<dbReference type="InterPro" id="IPR025300">
    <property type="entry name" value="BetaGal_jelly_roll_dom"/>
</dbReference>
<dbReference type="Pfam" id="PF03629">
    <property type="entry name" value="SASA"/>
    <property type="match status" value="1"/>
</dbReference>
<dbReference type="Gene3D" id="2.60.120.260">
    <property type="entry name" value="Galactose-binding domain-like"/>
    <property type="match status" value="1"/>
</dbReference>
<feature type="chain" id="PRO_5047078143" evidence="3">
    <location>
        <begin position="18"/>
        <end position="646"/>
    </location>
</feature>
<sequence>MLRSLLGYLLLCASLSADVRLPSIVSDGMVLQRDVELKVWGWADPGEAVSVAFRKQQLATTADANGQWSVHLAPLTPGGPDTMEIKGDNEIVLRDILVGDVWLASGQSNMTHFLGRWQEAYADEIAAANFTTIRQFKVPTRAVLEGPQDDFPGLQWKTATPENILEFTVIGYFFAKQLHDRFDVPQGILFSAVGGTRIEAWTSAEGFKTFPEQLETITRNQDTAWVESVNAAAAADRAADGPRAETDRGLIGELTWFDPAYKPLNWKRIAVPGYWEDQGVRNLDGVVWYRREIDVPAALAGAQADLKLGRIRNADTVYLNGQEIGRTGYEYPQREYTVPAGLLRAGKNLLVVRVENGGGKGGFIPDKPYHLSARGQTIDLTGYWHYKVGDVRRPPSRSYKQGINAQSQPASLYNGMIAPFTNYAVRGMLWYQGESNAGNPTAYRELQPNLIADWRAHWGMGDLPFIIAQLPNFMDVDYLPVEQSNWALMREVQMDTALADPTVGIGVNIELGEWNDIHPGGKKTVGERLALQALPLAYGVTDEISSGPIFREQTIADGAIELHFDHVGDGLKITNGEPLAHFAIAGEDKQWVWADARITDPDTVTVSSEEVPEPRYVRYAWADNPDFANLGNSADLPAAPFRTDRE</sequence>
<keyword evidence="7" id="KW-1185">Reference proteome</keyword>
<proteinExistence type="predicted"/>
<protein>
    <submittedName>
        <fullName evidence="6">Sialate O-acetylesterase</fullName>
    </submittedName>
</protein>
<feature type="signal peptide" evidence="3">
    <location>
        <begin position="1"/>
        <end position="17"/>
    </location>
</feature>
<evidence type="ECO:0000256" key="3">
    <source>
        <dbReference type="SAM" id="SignalP"/>
    </source>
</evidence>
<dbReference type="PANTHER" id="PTHR22901:SF0">
    <property type="entry name" value="SIALATE O-ACETYLESTERASE"/>
    <property type="match status" value="1"/>
</dbReference>
<keyword evidence="3" id="KW-0732">Signal</keyword>
<dbReference type="SUPFAM" id="SSF49785">
    <property type="entry name" value="Galactose-binding domain-like"/>
    <property type="match status" value="1"/>
</dbReference>
<dbReference type="RefSeq" id="WP_221029262.1">
    <property type="nucleotide sequence ID" value="NZ_CP139781.1"/>
</dbReference>
<reference evidence="6 7" key="1">
    <citation type="submission" date="2021-08" db="EMBL/GenBank/DDBJ databases">
        <authorList>
            <person name="Zhang D."/>
            <person name="Zhang A."/>
            <person name="Wang L."/>
        </authorList>
    </citation>
    <scope>NUCLEOTIDE SEQUENCE [LARGE SCALE GENOMIC DNA]</scope>
    <source>
        <strain evidence="6 7">WL0086</strain>
    </source>
</reference>
<dbReference type="SUPFAM" id="SSF52266">
    <property type="entry name" value="SGNH hydrolase"/>
    <property type="match status" value="1"/>
</dbReference>
<dbReference type="InterPro" id="IPR036514">
    <property type="entry name" value="SGNH_hydro_sf"/>
</dbReference>
<name>A0ABZ1C6Q9_9BACT</name>
<evidence type="ECO:0000259" key="5">
    <source>
        <dbReference type="Pfam" id="PF13364"/>
    </source>
</evidence>
<organism evidence="6 7">
    <name type="scientific">Actomonas aquatica</name>
    <dbReference type="NCBI Taxonomy" id="2866162"/>
    <lineage>
        <taxon>Bacteria</taxon>
        <taxon>Pseudomonadati</taxon>
        <taxon>Verrucomicrobiota</taxon>
        <taxon>Opitutia</taxon>
        <taxon>Opitutales</taxon>
        <taxon>Opitutaceae</taxon>
        <taxon>Actomonas</taxon>
    </lineage>
</organism>
<feature type="domain" description="Sialate O-acetylesterase" evidence="4">
    <location>
        <begin position="410"/>
        <end position="496"/>
    </location>
</feature>
<dbReference type="InterPro" id="IPR005181">
    <property type="entry name" value="SASA"/>
</dbReference>
<reference evidence="6 7" key="2">
    <citation type="submission" date="2023-12" db="EMBL/GenBank/DDBJ databases">
        <title>Description of an unclassified Opitutus bacterium of Verrucomicrobiota.</title>
        <authorList>
            <person name="Zhang D.-F."/>
        </authorList>
    </citation>
    <scope>NUCLEOTIDE SEQUENCE [LARGE SCALE GENOMIC DNA]</scope>
    <source>
        <strain evidence="6 7">WL0086</strain>
    </source>
</reference>
<feature type="domain" description="Beta-galactosidase jelly roll" evidence="5">
    <location>
        <begin position="256"/>
        <end position="358"/>
    </location>
</feature>
<dbReference type="PANTHER" id="PTHR22901">
    <property type="entry name" value="SIALATE O-ACETYLESTERASE"/>
    <property type="match status" value="1"/>
</dbReference>
<evidence type="ECO:0000256" key="2">
    <source>
        <dbReference type="ARBA" id="ARBA00023295"/>
    </source>
</evidence>
<dbReference type="EMBL" id="CP139781">
    <property type="protein sequence ID" value="WRQ87325.1"/>
    <property type="molecule type" value="Genomic_DNA"/>
</dbReference>
<dbReference type="Pfam" id="PF13364">
    <property type="entry name" value="BetaGal_ABD2"/>
    <property type="match status" value="1"/>
</dbReference>
<evidence type="ECO:0000259" key="4">
    <source>
        <dbReference type="Pfam" id="PF03629"/>
    </source>
</evidence>